<accession>A0ABP8UXQ7</accession>
<evidence type="ECO:0000256" key="4">
    <source>
        <dbReference type="PROSITE-ProRule" id="PRU01248"/>
    </source>
</evidence>
<dbReference type="Gene3D" id="1.10.150.130">
    <property type="match status" value="1"/>
</dbReference>
<dbReference type="EMBL" id="BAABFL010000025">
    <property type="protein sequence ID" value="GAA4648109.1"/>
    <property type="molecule type" value="Genomic_DNA"/>
</dbReference>
<dbReference type="PROSITE" id="PS51898">
    <property type="entry name" value="TYR_RECOMBINASE"/>
    <property type="match status" value="1"/>
</dbReference>
<dbReference type="PANTHER" id="PTHR30349">
    <property type="entry name" value="PHAGE INTEGRASE-RELATED"/>
    <property type="match status" value="1"/>
</dbReference>
<organism evidence="7 8">
    <name type="scientific">Kistimonas scapharcae</name>
    <dbReference type="NCBI Taxonomy" id="1036133"/>
    <lineage>
        <taxon>Bacteria</taxon>
        <taxon>Pseudomonadati</taxon>
        <taxon>Pseudomonadota</taxon>
        <taxon>Gammaproteobacteria</taxon>
        <taxon>Oceanospirillales</taxon>
        <taxon>Endozoicomonadaceae</taxon>
        <taxon>Kistimonas</taxon>
    </lineage>
</organism>
<dbReference type="CDD" id="cd01189">
    <property type="entry name" value="INT_ICEBs1_C_like"/>
    <property type="match status" value="1"/>
</dbReference>
<evidence type="ECO:0000256" key="1">
    <source>
        <dbReference type="ARBA" id="ARBA00022908"/>
    </source>
</evidence>
<dbReference type="InterPro" id="IPR022000">
    <property type="entry name" value="Min27-like_integrase_DNA_bind"/>
</dbReference>
<dbReference type="SUPFAM" id="SSF56349">
    <property type="entry name" value="DNA breaking-rejoining enzymes"/>
    <property type="match status" value="1"/>
</dbReference>
<reference evidence="8" key="1">
    <citation type="journal article" date="2019" name="Int. J. Syst. Evol. Microbiol.">
        <title>The Global Catalogue of Microorganisms (GCM) 10K type strain sequencing project: providing services to taxonomists for standard genome sequencing and annotation.</title>
        <authorList>
            <consortium name="The Broad Institute Genomics Platform"/>
            <consortium name="The Broad Institute Genome Sequencing Center for Infectious Disease"/>
            <person name="Wu L."/>
            <person name="Ma J."/>
        </authorList>
    </citation>
    <scope>NUCLEOTIDE SEQUENCE [LARGE SCALE GENOMIC DNA]</scope>
    <source>
        <strain evidence="8">JCM 17805</strain>
    </source>
</reference>
<dbReference type="PANTHER" id="PTHR30349:SF36">
    <property type="entry name" value="PROPHAGE INTEGRASE INTR-RELATED"/>
    <property type="match status" value="1"/>
</dbReference>
<comment type="caution">
    <text evidence="7">The sequence shown here is derived from an EMBL/GenBank/DDBJ whole genome shotgun (WGS) entry which is preliminary data.</text>
</comment>
<protein>
    <submittedName>
        <fullName evidence="7">Site-specific integrase</fullName>
    </submittedName>
</protein>
<proteinExistence type="predicted"/>
<dbReference type="InterPro" id="IPR050090">
    <property type="entry name" value="Tyrosine_recombinase_XerCD"/>
</dbReference>
<name>A0ABP8UXQ7_9GAMM</name>
<dbReference type="Gene3D" id="1.10.443.10">
    <property type="entry name" value="Intergrase catalytic core"/>
    <property type="match status" value="1"/>
</dbReference>
<dbReference type="RefSeq" id="WP_345193332.1">
    <property type="nucleotide sequence ID" value="NZ_BAABFL010000025.1"/>
</dbReference>
<evidence type="ECO:0000256" key="3">
    <source>
        <dbReference type="ARBA" id="ARBA00023172"/>
    </source>
</evidence>
<gene>
    <name evidence="7" type="ORF">GCM10023116_03730</name>
</gene>
<dbReference type="InterPro" id="IPR011010">
    <property type="entry name" value="DNA_brk_join_enz"/>
</dbReference>
<dbReference type="Proteomes" id="UP001500604">
    <property type="component" value="Unassembled WGS sequence"/>
</dbReference>
<dbReference type="InterPro" id="IPR044068">
    <property type="entry name" value="CB"/>
</dbReference>
<keyword evidence="8" id="KW-1185">Reference proteome</keyword>
<evidence type="ECO:0000259" key="6">
    <source>
        <dbReference type="PROSITE" id="PS51900"/>
    </source>
</evidence>
<dbReference type="InterPro" id="IPR013762">
    <property type="entry name" value="Integrase-like_cat_sf"/>
</dbReference>
<dbReference type="PROSITE" id="PS51900">
    <property type="entry name" value="CB"/>
    <property type="match status" value="1"/>
</dbReference>
<evidence type="ECO:0000259" key="5">
    <source>
        <dbReference type="PROSITE" id="PS51898"/>
    </source>
</evidence>
<dbReference type="Pfam" id="PF00589">
    <property type="entry name" value="Phage_integrase"/>
    <property type="match status" value="1"/>
</dbReference>
<dbReference type="Pfam" id="PF12167">
    <property type="entry name" value="Arm-DNA-bind_2"/>
    <property type="match status" value="1"/>
</dbReference>
<dbReference type="InterPro" id="IPR002104">
    <property type="entry name" value="Integrase_catalytic"/>
</dbReference>
<sequence length="422" mass="48981">MGRGKSAIKSLEELLSESPGIELHGKNLRLCFRYRRILCRETLGIPLTRENLQYAKRRREAILYEIQRNTFDYAKEFPDSVKLRQFGIASRRKATMAELVAKAKKFKAAEIAATTARNQAYSFNRIIDYFGSDTDVRSIMPEDVEFYRATLIENYAANTVNNYMSRLRDIFSIAQRNHYTDHDLVSCCCMFSVDREDPDPLSKEEYQRILSVAPLLFRHLITFAVYTGMRIGEICALAWEDVDFISGTVTVQRNKTALGYKLPKSGKSRQIQLFPPALESLRAMKQMTFMYPEEKISVSLKQKKVIQRVRFVFNKNCYYKHETGSLSPHKVLARWRTLLKRAGVRYRRLHQTRHTFACWTLTATGNISFIADQLGHVDFTMLQKVYGKWIPSQSRNESSRVWGEMCRIFGDENNRDSNEGCL</sequence>
<evidence type="ECO:0000313" key="7">
    <source>
        <dbReference type="EMBL" id="GAA4648109.1"/>
    </source>
</evidence>
<dbReference type="InterPro" id="IPR010998">
    <property type="entry name" value="Integrase_recombinase_N"/>
</dbReference>
<evidence type="ECO:0000256" key="2">
    <source>
        <dbReference type="ARBA" id="ARBA00023125"/>
    </source>
</evidence>
<feature type="domain" description="Core-binding (CB)" evidence="6">
    <location>
        <begin position="94"/>
        <end position="175"/>
    </location>
</feature>
<keyword evidence="1" id="KW-0229">DNA integration</keyword>
<keyword evidence="2 4" id="KW-0238">DNA-binding</keyword>
<evidence type="ECO:0000313" key="8">
    <source>
        <dbReference type="Proteomes" id="UP001500604"/>
    </source>
</evidence>
<feature type="domain" description="Tyr recombinase" evidence="5">
    <location>
        <begin position="196"/>
        <end position="399"/>
    </location>
</feature>
<keyword evidence="3" id="KW-0233">DNA recombination</keyword>